<dbReference type="Proteomes" id="UP000800235">
    <property type="component" value="Unassembled WGS sequence"/>
</dbReference>
<dbReference type="InterPro" id="IPR056632">
    <property type="entry name" value="DUF7730"/>
</dbReference>
<protein>
    <recommendedName>
        <fullName evidence="2">DUF7730 domain-containing protein</fullName>
    </recommendedName>
</protein>
<reference evidence="3" key="1">
    <citation type="journal article" date="2020" name="Stud. Mycol.">
        <title>101 Dothideomycetes genomes: a test case for predicting lifestyles and emergence of pathogens.</title>
        <authorList>
            <person name="Haridas S."/>
            <person name="Albert R."/>
            <person name="Binder M."/>
            <person name="Bloem J."/>
            <person name="Labutti K."/>
            <person name="Salamov A."/>
            <person name="Andreopoulos B."/>
            <person name="Baker S."/>
            <person name="Barry K."/>
            <person name="Bills G."/>
            <person name="Bluhm B."/>
            <person name="Cannon C."/>
            <person name="Castanera R."/>
            <person name="Culley D."/>
            <person name="Daum C."/>
            <person name="Ezra D."/>
            <person name="Gonzalez J."/>
            <person name="Henrissat B."/>
            <person name="Kuo A."/>
            <person name="Liang C."/>
            <person name="Lipzen A."/>
            <person name="Lutzoni F."/>
            <person name="Magnuson J."/>
            <person name="Mondo S."/>
            <person name="Nolan M."/>
            <person name="Ohm R."/>
            <person name="Pangilinan J."/>
            <person name="Park H.-J."/>
            <person name="Ramirez L."/>
            <person name="Alfaro M."/>
            <person name="Sun H."/>
            <person name="Tritt A."/>
            <person name="Yoshinaga Y."/>
            <person name="Zwiers L.-H."/>
            <person name="Turgeon B."/>
            <person name="Goodwin S."/>
            <person name="Spatafora J."/>
            <person name="Crous P."/>
            <person name="Grigoriev I."/>
        </authorList>
    </citation>
    <scope>NUCLEOTIDE SEQUENCE</scope>
    <source>
        <strain evidence="3">CBS 130266</strain>
    </source>
</reference>
<feature type="region of interest" description="Disordered" evidence="1">
    <location>
        <begin position="1"/>
        <end position="21"/>
    </location>
</feature>
<feature type="compositionally biased region" description="Basic and acidic residues" evidence="1">
    <location>
        <begin position="306"/>
        <end position="324"/>
    </location>
</feature>
<comment type="caution">
    <text evidence="3">The sequence shown here is derived from an EMBL/GenBank/DDBJ whole genome shotgun (WGS) entry which is preliminary data.</text>
</comment>
<feature type="domain" description="DUF7730" evidence="2">
    <location>
        <begin position="59"/>
        <end position="179"/>
    </location>
</feature>
<gene>
    <name evidence="3" type="ORF">EJ08DRAFT_646737</name>
</gene>
<dbReference type="InterPro" id="IPR038883">
    <property type="entry name" value="AN11006-like"/>
</dbReference>
<dbReference type="AlphaFoldDB" id="A0A9P4U153"/>
<dbReference type="PANTHER" id="PTHR42085:SF2">
    <property type="entry name" value="F-BOX DOMAIN-CONTAINING PROTEIN"/>
    <property type="match status" value="1"/>
</dbReference>
<dbReference type="EMBL" id="MU007017">
    <property type="protein sequence ID" value="KAF2434314.1"/>
    <property type="molecule type" value="Genomic_DNA"/>
</dbReference>
<dbReference type="OrthoDB" id="62952at2759"/>
<evidence type="ECO:0000313" key="4">
    <source>
        <dbReference type="Proteomes" id="UP000800235"/>
    </source>
</evidence>
<name>A0A9P4U153_9PEZI</name>
<feature type="region of interest" description="Disordered" evidence="1">
    <location>
        <begin position="293"/>
        <end position="324"/>
    </location>
</feature>
<evidence type="ECO:0000259" key="2">
    <source>
        <dbReference type="Pfam" id="PF24864"/>
    </source>
</evidence>
<keyword evidence="4" id="KW-1185">Reference proteome</keyword>
<proteinExistence type="predicted"/>
<dbReference type="Pfam" id="PF24864">
    <property type="entry name" value="DUF7730"/>
    <property type="match status" value="1"/>
</dbReference>
<sequence length="324" mass="37089">MRAKRDSPAAPGDLMQPPSKHPHLAGNLAQTFVLGQSVLVDPFLDVANTNTSIVKPSPRFFTLPRELRDQVYKYLLTGRVIHFTETWWRCLSGFATKEAAQAAGVHPSIYELHACKPRLTPALLRVSHQMYNETADLMYTDNTFVGKLCSVDILPERLLTFAQFKSIRSLRLEVKLDRKISDLAGSYLQCFPALKHIHLDMVFYADHPDTCIDAMDHFKEHGRLPDEYTALTQSFGALYHHSATVTVEQAFDEIRWDLRGWGSSTEDEYQGAWQWSPEELVELGSRMEKEILGLVSDHEGEDEDERLEREKDEERTPLAEERKE</sequence>
<organism evidence="3 4">
    <name type="scientific">Tothia fuscella</name>
    <dbReference type="NCBI Taxonomy" id="1048955"/>
    <lineage>
        <taxon>Eukaryota</taxon>
        <taxon>Fungi</taxon>
        <taxon>Dikarya</taxon>
        <taxon>Ascomycota</taxon>
        <taxon>Pezizomycotina</taxon>
        <taxon>Dothideomycetes</taxon>
        <taxon>Pleosporomycetidae</taxon>
        <taxon>Venturiales</taxon>
        <taxon>Cylindrosympodiaceae</taxon>
        <taxon>Tothia</taxon>
    </lineage>
</organism>
<evidence type="ECO:0000256" key="1">
    <source>
        <dbReference type="SAM" id="MobiDB-lite"/>
    </source>
</evidence>
<accession>A0A9P4U153</accession>
<evidence type="ECO:0000313" key="3">
    <source>
        <dbReference type="EMBL" id="KAF2434314.1"/>
    </source>
</evidence>
<dbReference type="PANTHER" id="PTHR42085">
    <property type="entry name" value="F-BOX DOMAIN-CONTAINING PROTEIN"/>
    <property type="match status" value="1"/>
</dbReference>